<protein>
    <recommendedName>
        <fullName evidence="3">ATPase AAA-type core domain-containing protein</fullName>
    </recommendedName>
</protein>
<dbReference type="EMBL" id="GG692421">
    <property type="protein sequence ID" value="EER42757.1"/>
    <property type="molecule type" value="Genomic_DNA"/>
</dbReference>
<sequence length="98" mass="11287">MDEDKKTAVLKNIKSFLDKQAHSWYTRHRILYQRGFLLYKPSGIRKSSFSLSVARCFELNIYILNLSSINNSRLNSLFAQLPPHCVILLEDINAAGML</sequence>
<dbReference type="Gene3D" id="3.40.50.300">
    <property type="entry name" value="P-loop containing nucleotide triphosphate hydrolases"/>
    <property type="match status" value="1"/>
</dbReference>
<dbReference type="HOGENOM" id="CLU_2333145_0_0_1"/>
<dbReference type="InterPro" id="IPR027417">
    <property type="entry name" value="P-loop_NTPase"/>
</dbReference>
<gene>
    <name evidence="1" type="ORF">HCDG_02655</name>
</gene>
<evidence type="ECO:0000313" key="2">
    <source>
        <dbReference type="Proteomes" id="UP000002624"/>
    </source>
</evidence>
<reference evidence="1" key="1">
    <citation type="submission" date="2009-05" db="EMBL/GenBank/DDBJ databases">
        <title>The Genome Sequence of Ajellomyces capsulatus strain H143.</title>
        <authorList>
            <consortium name="The Broad Institute Genome Sequencing Platform"/>
            <person name="Champion M."/>
            <person name="Cuomo C."/>
            <person name="Ma L.-J."/>
            <person name="Henn M.R."/>
            <person name="Sil A."/>
            <person name="Goldman B."/>
            <person name="Young S.K."/>
            <person name="Kodira C.D."/>
            <person name="Zeng Q."/>
            <person name="Koehrsen M."/>
            <person name="Alvarado L."/>
            <person name="Berlin A."/>
            <person name="Borenstein D."/>
            <person name="Chen Z."/>
            <person name="Engels R."/>
            <person name="Freedman E."/>
            <person name="Gellesch M."/>
            <person name="Goldberg J."/>
            <person name="Griggs A."/>
            <person name="Gujja S."/>
            <person name="Heiman D."/>
            <person name="Hepburn T."/>
            <person name="Howarth C."/>
            <person name="Jen D."/>
            <person name="Larson L."/>
            <person name="Lewis B."/>
            <person name="Mehta T."/>
            <person name="Park D."/>
            <person name="Pearson M."/>
            <person name="Roberts A."/>
            <person name="Saif S."/>
            <person name="Shea T."/>
            <person name="Shenoy N."/>
            <person name="Sisk P."/>
            <person name="Stolte C."/>
            <person name="Sykes S."/>
            <person name="Walk T."/>
            <person name="White J."/>
            <person name="Yandava C."/>
            <person name="Klein B."/>
            <person name="McEwen J.G."/>
            <person name="Puccia R."/>
            <person name="Goldman G.H."/>
            <person name="Felipe M.S."/>
            <person name="Nino-Vega G."/>
            <person name="San-Blas G."/>
            <person name="Taylor J."/>
            <person name="Mendoza L."/>
            <person name="Galagan J."/>
            <person name="Nusbaum C."/>
            <person name="Birren B."/>
        </authorList>
    </citation>
    <scope>NUCLEOTIDE SEQUENCE</scope>
    <source>
        <strain evidence="1">H143</strain>
    </source>
</reference>
<proteinExistence type="predicted"/>
<organism evidence="1 2">
    <name type="scientific">Ajellomyces capsulatus (strain H143)</name>
    <name type="common">Darling's disease fungus</name>
    <name type="synonym">Histoplasma capsulatum</name>
    <dbReference type="NCBI Taxonomy" id="544712"/>
    <lineage>
        <taxon>Eukaryota</taxon>
        <taxon>Fungi</taxon>
        <taxon>Dikarya</taxon>
        <taxon>Ascomycota</taxon>
        <taxon>Pezizomycotina</taxon>
        <taxon>Eurotiomycetes</taxon>
        <taxon>Eurotiomycetidae</taxon>
        <taxon>Onygenales</taxon>
        <taxon>Ajellomycetaceae</taxon>
        <taxon>Histoplasma</taxon>
    </lineage>
</organism>
<dbReference type="PANTHER" id="PTHR23070">
    <property type="entry name" value="BCS1 AAA-TYPE ATPASE"/>
    <property type="match status" value="1"/>
</dbReference>
<dbReference type="SUPFAM" id="SSF52540">
    <property type="entry name" value="P-loop containing nucleoside triphosphate hydrolases"/>
    <property type="match status" value="1"/>
</dbReference>
<name>C6H8X4_AJECH</name>
<dbReference type="Proteomes" id="UP000002624">
    <property type="component" value="Unassembled WGS sequence"/>
</dbReference>
<dbReference type="STRING" id="544712.C6H8X4"/>
<dbReference type="InterPro" id="IPR050747">
    <property type="entry name" value="Mitochondrial_chaperone_BCS1"/>
</dbReference>
<evidence type="ECO:0008006" key="3">
    <source>
        <dbReference type="Google" id="ProtNLM"/>
    </source>
</evidence>
<accession>C6H8X4</accession>
<dbReference type="AlphaFoldDB" id="C6H8X4"/>
<dbReference type="VEuPathDB" id="FungiDB:HCDG_02655"/>
<evidence type="ECO:0000313" key="1">
    <source>
        <dbReference type="EMBL" id="EER42757.1"/>
    </source>
</evidence>